<evidence type="ECO:0000313" key="2">
    <source>
        <dbReference type="EMBL" id="KAL2800457.1"/>
    </source>
</evidence>
<keyword evidence="3" id="KW-1185">Reference proteome</keyword>
<evidence type="ECO:0000313" key="3">
    <source>
        <dbReference type="Proteomes" id="UP001610563"/>
    </source>
</evidence>
<feature type="compositionally biased region" description="Basic residues" evidence="1">
    <location>
        <begin position="19"/>
        <end position="31"/>
    </location>
</feature>
<evidence type="ECO:0000256" key="1">
    <source>
        <dbReference type="SAM" id="MobiDB-lite"/>
    </source>
</evidence>
<feature type="region of interest" description="Disordered" evidence="1">
    <location>
        <begin position="1"/>
        <end position="31"/>
    </location>
</feature>
<dbReference type="EMBL" id="JBFTWV010000003">
    <property type="protein sequence ID" value="KAL2800457.1"/>
    <property type="molecule type" value="Genomic_DNA"/>
</dbReference>
<accession>A0ABR4GN57</accession>
<comment type="caution">
    <text evidence="2">The sequence shown here is derived from an EMBL/GenBank/DDBJ whole genome shotgun (WGS) entry which is preliminary data.</text>
</comment>
<protein>
    <submittedName>
        <fullName evidence="2">Uncharacterized protein</fullName>
    </submittedName>
</protein>
<proteinExistence type="predicted"/>
<dbReference type="Proteomes" id="UP001610563">
    <property type="component" value="Unassembled WGS sequence"/>
</dbReference>
<gene>
    <name evidence="2" type="ORF">BJX66DRAFT_149185</name>
</gene>
<feature type="compositionally biased region" description="Polar residues" evidence="1">
    <location>
        <begin position="7"/>
        <end position="17"/>
    </location>
</feature>
<organism evidence="2 3">
    <name type="scientific">Aspergillus keveii</name>
    <dbReference type="NCBI Taxonomy" id="714993"/>
    <lineage>
        <taxon>Eukaryota</taxon>
        <taxon>Fungi</taxon>
        <taxon>Dikarya</taxon>
        <taxon>Ascomycota</taxon>
        <taxon>Pezizomycotina</taxon>
        <taxon>Eurotiomycetes</taxon>
        <taxon>Eurotiomycetidae</taxon>
        <taxon>Eurotiales</taxon>
        <taxon>Aspergillaceae</taxon>
        <taxon>Aspergillus</taxon>
        <taxon>Aspergillus subgen. Nidulantes</taxon>
    </lineage>
</organism>
<reference evidence="2 3" key="1">
    <citation type="submission" date="2024-07" db="EMBL/GenBank/DDBJ databases">
        <title>Section-level genome sequencing and comparative genomics of Aspergillus sections Usti and Cavernicolus.</title>
        <authorList>
            <consortium name="Lawrence Berkeley National Laboratory"/>
            <person name="Nybo J.L."/>
            <person name="Vesth T.C."/>
            <person name="Theobald S."/>
            <person name="Frisvad J.C."/>
            <person name="Larsen T.O."/>
            <person name="Kjaerboelling I."/>
            <person name="Rothschild-Mancinelli K."/>
            <person name="Lyhne E.K."/>
            <person name="Kogle M.E."/>
            <person name="Barry K."/>
            <person name="Clum A."/>
            <person name="Na H."/>
            <person name="Ledsgaard L."/>
            <person name="Lin J."/>
            <person name="Lipzen A."/>
            <person name="Kuo A."/>
            <person name="Riley R."/>
            <person name="Mondo S."/>
            <person name="Labutti K."/>
            <person name="Haridas S."/>
            <person name="Pangalinan J."/>
            <person name="Salamov A.A."/>
            <person name="Simmons B.A."/>
            <person name="Magnuson J.K."/>
            <person name="Chen J."/>
            <person name="Drula E."/>
            <person name="Henrissat B."/>
            <person name="Wiebenga A."/>
            <person name="Lubbers R.J."/>
            <person name="Gomes A.C."/>
            <person name="Makela M.R."/>
            <person name="Stajich J."/>
            <person name="Grigoriev I.V."/>
            <person name="Mortensen U.H."/>
            <person name="De Vries R.P."/>
            <person name="Baker S.E."/>
            <person name="Andersen M.R."/>
        </authorList>
    </citation>
    <scope>NUCLEOTIDE SEQUENCE [LARGE SCALE GENOMIC DNA]</scope>
    <source>
        <strain evidence="2 3">CBS 209.92</strain>
    </source>
</reference>
<name>A0ABR4GN57_9EURO</name>
<sequence>MHASPASWETSRSTAQKATGRRNSKARSPPVRHRLFILVPHRFTGQAPRKTKIQQQLDLRSSSEVEMVGGTRQSWVFRDATQHALFDMQAVRPVSTTFLLFTSAGAGHWRGSTGETRPSGVWTADLDKLGLVEWMGVDVSQMVGIDVFGSTQINGIVRPCFLVNFFSSGVFCVRPIDNELHRCAPPA</sequence>